<evidence type="ECO:0000256" key="8">
    <source>
        <dbReference type="ARBA" id="ARBA00023136"/>
    </source>
</evidence>
<name>A0A4P8QPX6_9GAMM</name>
<dbReference type="GO" id="GO:0015627">
    <property type="term" value="C:type II protein secretion system complex"/>
    <property type="evidence" value="ECO:0007669"/>
    <property type="project" value="InterPro"/>
</dbReference>
<reference evidence="10 11" key="1">
    <citation type="submission" date="2018-11" db="EMBL/GenBank/DDBJ databases">
        <title>Genome sequences of Brenneria nigrifluens and Brenneria rubrifaciens.</title>
        <authorList>
            <person name="Poret-Peterson A.T."/>
            <person name="McClean A.E."/>
            <person name="Kluepfel D.A."/>
        </authorList>
    </citation>
    <scope>NUCLEOTIDE SEQUENCE [LARGE SCALE GENOMIC DNA]</scope>
    <source>
        <strain evidence="10 11">6D370</strain>
    </source>
</reference>
<organism evidence="10 11">
    <name type="scientific">Brenneria rubrifaciens</name>
    <dbReference type="NCBI Taxonomy" id="55213"/>
    <lineage>
        <taxon>Bacteria</taxon>
        <taxon>Pseudomonadati</taxon>
        <taxon>Pseudomonadota</taxon>
        <taxon>Gammaproteobacteria</taxon>
        <taxon>Enterobacterales</taxon>
        <taxon>Pectobacteriaceae</taxon>
        <taxon>Brenneria</taxon>
    </lineage>
</organism>
<dbReference type="InterPro" id="IPR001639">
    <property type="entry name" value="T2SS_protein-GspC"/>
</dbReference>
<keyword evidence="8" id="KW-0472">Membrane</keyword>
<feature type="domain" description="Type II secretion system protein GspC N-terminal" evidence="9">
    <location>
        <begin position="38"/>
        <end position="171"/>
    </location>
</feature>
<evidence type="ECO:0000256" key="3">
    <source>
        <dbReference type="ARBA" id="ARBA00022475"/>
    </source>
</evidence>
<evidence type="ECO:0000313" key="11">
    <source>
        <dbReference type="Proteomes" id="UP000299580"/>
    </source>
</evidence>
<sequence>MPQSPSWSRKTLSLNTLVVKLQSLPLPLIRRVLLSGILLLICQQLTVLAWRVLLPNDPHPVNITVTPAQAKEKPAASDDFTLFGRPPDVNPPTVTAAALNGDIPLSTLDITLTGILASEDDKRSIAIIAKDSQQYSRSVGDAIPGYEAKIVTIFADRVVLQYQGRYEALHLYQDDAEGRKPEHIYLAPDGDN</sequence>
<keyword evidence="4" id="KW-0997">Cell inner membrane</keyword>
<dbReference type="InterPro" id="IPR024961">
    <property type="entry name" value="T2SS_GspC_N"/>
</dbReference>
<dbReference type="RefSeq" id="WP_137714233.1">
    <property type="nucleotide sequence ID" value="NZ_CP034035.1"/>
</dbReference>
<dbReference type="AlphaFoldDB" id="A0A4P8QPX6"/>
<dbReference type="OrthoDB" id="1491375at2"/>
<dbReference type="Pfam" id="PF11356">
    <property type="entry name" value="T2SSC"/>
    <property type="match status" value="1"/>
</dbReference>
<dbReference type="Proteomes" id="UP000299580">
    <property type="component" value="Chromosome"/>
</dbReference>
<evidence type="ECO:0000313" key="10">
    <source>
        <dbReference type="EMBL" id="QCR09222.1"/>
    </source>
</evidence>
<evidence type="ECO:0000256" key="2">
    <source>
        <dbReference type="ARBA" id="ARBA00022448"/>
    </source>
</evidence>
<keyword evidence="3" id="KW-1003">Cell membrane</keyword>
<dbReference type="NCBIfam" id="TIGR01713">
    <property type="entry name" value="typeII_sec_gspC"/>
    <property type="match status" value="1"/>
</dbReference>
<accession>A0A4P8QPX6</accession>
<evidence type="ECO:0000256" key="7">
    <source>
        <dbReference type="ARBA" id="ARBA00022989"/>
    </source>
</evidence>
<dbReference type="Gene3D" id="2.30.30.830">
    <property type="match status" value="1"/>
</dbReference>
<proteinExistence type="predicted"/>
<evidence type="ECO:0000256" key="6">
    <source>
        <dbReference type="ARBA" id="ARBA00022927"/>
    </source>
</evidence>
<dbReference type="KEGG" id="brb:EH207_12220"/>
<comment type="subcellular location">
    <subcellularLocation>
        <location evidence="1">Cell inner membrane</location>
    </subcellularLocation>
</comment>
<keyword evidence="5" id="KW-0812">Transmembrane</keyword>
<evidence type="ECO:0000256" key="4">
    <source>
        <dbReference type="ARBA" id="ARBA00022519"/>
    </source>
</evidence>
<keyword evidence="7" id="KW-1133">Transmembrane helix</keyword>
<keyword evidence="11" id="KW-1185">Reference proteome</keyword>
<evidence type="ECO:0000256" key="1">
    <source>
        <dbReference type="ARBA" id="ARBA00004533"/>
    </source>
</evidence>
<keyword evidence="6" id="KW-0653">Protein transport</keyword>
<dbReference type="GO" id="GO:0015628">
    <property type="term" value="P:protein secretion by the type II secretion system"/>
    <property type="evidence" value="ECO:0007669"/>
    <property type="project" value="InterPro"/>
</dbReference>
<dbReference type="EMBL" id="CP034035">
    <property type="protein sequence ID" value="QCR09222.1"/>
    <property type="molecule type" value="Genomic_DNA"/>
</dbReference>
<evidence type="ECO:0000259" key="9">
    <source>
        <dbReference type="Pfam" id="PF11356"/>
    </source>
</evidence>
<keyword evidence="2" id="KW-0813">Transport</keyword>
<gene>
    <name evidence="10" type="primary">gspC</name>
    <name evidence="10" type="ORF">EH207_12220</name>
</gene>
<dbReference type="GO" id="GO:0005886">
    <property type="term" value="C:plasma membrane"/>
    <property type="evidence" value="ECO:0007669"/>
    <property type="project" value="UniProtKB-SubCell"/>
</dbReference>
<evidence type="ECO:0000256" key="5">
    <source>
        <dbReference type="ARBA" id="ARBA00022692"/>
    </source>
</evidence>
<protein>
    <submittedName>
        <fullName evidence="10">Type II secretion system protein GspC</fullName>
    </submittedName>
</protein>